<proteinExistence type="predicted"/>
<accession>G2JAY7</accession>
<sequence>MLNRAPESIPAPRPEARQPRGAVKLNGKIVPGWDSLEVGNNAYRSADTFRVVFAVSQLPESRNAMWFSEQKSLEVEIFAGFPEDAQHFTPEELERLIVGQADDVNFNPVEGTIELTGRDFTARLIDTNTSEHFADQTASQIATLLAQRRDLMPVVTATHTKAGVYYQHAHASLTQQQSEWELLSFLANVADFQLYVRGKELHFEPKPEAQATPYVIEWKAADAQRGYSLSNVMSLNFTRNLTIARDVVVKVHSWNSSRKQCFIESFPKAGKSIQPGQATSVYPYTIAGLTPAEAQKRAQSKYRQIIAHEMRLDARLPADSVLDCATPIEVRGTGTKFNQRYYPESITRSLSAEEGYQMEVQAKNPHAEREAAQ</sequence>
<dbReference type="EMBL" id="CAFB01000051">
    <property type="protein sequence ID" value="CCD29939.1"/>
    <property type="molecule type" value="Genomic_DNA"/>
</dbReference>
<evidence type="ECO:0000313" key="1">
    <source>
        <dbReference type="EMBL" id="CCD29939.1"/>
    </source>
</evidence>
<reference evidence="1 2" key="1">
    <citation type="submission" date="2011-08" db="EMBL/GenBank/DDBJ databases">
        <title>The genome of the obligate endobacterium of an arbuscular mycorrhizal fungus reveals an interphylum network of nutritional interactions.</title>
        <authorList>
            <person name="Ghignone S."/>
            <person name="Salvioli A."/>
            <person name="Anca I."/>
            <person name="Lumini E."/>
            <person name="Ortu G."/>
            <person name="Petiti L."/>
            <person name="Cruveiller S."/>
            <person name="Bianciotto V."/>
            <person name="Piffanelli P."/>
            <person name="Lanfranco L."/>
            <person name="Bonfante P."/>
        </authorList>
    </citation>
    <scope>NUCLEOTIDE SEQUENCE [LARGE SCALE GENOMIC DNA]</scope>
    <source>
        <strain evidence="1 2">BEG34</strain>
    </source>
</reference>
<dbReference type="RefSeq" id="WP_006683034.1">
    <property type="nucleotide sequence ID" value="NZ_CAFB01000051.1"/>
</dbReference>
<dbReference type="OrthoDB" id="8586932at2"/>
<dbReference type="SUPFAM" id="SSF69279">
    <property type="entry name" value="Phage tail proteins"/>
    <property type="match status" value="1"/>
</dbReference>
<keyword evidence="2" id="KW-1185">Reference proteome</keyword>
<dbReference type="AlphaFoldDB" id="G2JAY7"/>
<name>G2JAY7_9BURK</name>
<comment type="caution">
    <text evidence="1">The sequence shown here is derived from an EMBL/GenBank/DDBJ whole genome shotgun (WGS) entry which is preliminary data.</text>
</comment>
<protein>
    <recommendedName>
        <fullName evidence="3">Phage protein D</fullName>
    </recommendedName>
</protein>
<organism evidence="1 2">
    <name type="scientific">Candidatus Glomeribacter gigasporarum BEG34</name>
    <dbReference type="NCBI Taxonomy" id="1070319"/>
    <lineage>
        <taxon>Bacteria</taxon>
        <taxon>Pseudomonadati</taxon>
        <taxon>Pseudomonadota</taxon>
        <taxon>Betaproteobacteria</taxon>
        <taxon>Burkholderiales</taxon>
        <taxon>Burkholderiaceae</taxon>
        <taxon>Candidatus Glomeribacter</taxon>
    </lineage>
</organism>
<evidence type="ECO:0000313" key="2">
    <source>
        <dbReference type="Proteomes" id="UP000054051"/>
    </source>
</evidence>
<dbReference type="Proteomes" id="UP000054051">
    <property type="component" value="Unassembled WGS sequence"/>
</dbReference>
<evidence type="ECO:0008006" key="3">
    <source>
        <dbReference type="Google" id="ProtNLM"/>
    </source>
</evidence>
<dbReference type="STRING" id="1070319.CAGGBEG34_330035"/>
<gene>
    <name evidence="1" type="ORF">CAGGBEG34_330035</name>
</gene>
<dbReference type="eggNOG" id="COG3500">
    <property type="taxonomic scope" value="Bacteria"/>
</dbReference>